<feature type="domain" description="3'-5' exonuclease" evidence="1">
    <location>
        <begin position="1"/>
        <end position="169"/>
    </location>
</feature>
<dbReference type="GO" id="GO:0006139">
    <property type="term" value="P:nucleobase-containing compound metabolic process"/>
    <property type="evidence" value="ECO:0007669"/>
    <property type="project" value="InterPro"/>
</dbReference>
<dbReference type="InterPro" id="IPR036397">
    <property type="entry name" value="RNaseH_sf"/>
</dbReference>
<protein>
    <recommendedName>
        <fullName evidence="1">3'-5' exonuclease domain-containing protein</fullName>
    </recommendedName>
</protein>
<reference evidence="2" key="1">
    <citation type="submission" date="2018-05" db="EMBL/GenBank/DDBJ databases">
        <authorList>
            <person name="Lanie J.A."/>
            <person name="Ng W.-L."/>
            <person name="Kazmierczak K.M."/>
            <person name="Andrzejewski T.M."/>
            <person name="Davidsen T.M."/>
            <person name="Wayne K.J."/>
            <person name="Tettelin H."/>
            <person name="Glass J.I."/>
            <person name="Rusch D."/>
            <person name="Podicherti R."/>
            <person name="Tsui H.-C.T."/>
            <person name="Winkler M.E."/>
        </authorList>
    </citation>
    <scope>NUCLEOTIDE SEQUENCE</scope>
</reference>
<dbReference type="SMART" id="SM00474">
    <property type="entry name" value="35EXOc"/>
    <property type="match status" value="1"/>
</dbReference>
<sequence length="203" mass="23510">MKIKLHKNDLPNSLKLGNAIAIDTEAMGLNHQRDRLCLVQLSNGKDTCHLVQINNIKNKPKNLIALLQNKKILKIFHFARFDVGILKHTYGINIQNIYCTKIASKLTRTFTDKHGYKDLCEELLGIQILKTEQTSDWGSNKLTHNQLQYAATDVLHLHKIKEKLDSMLVRENRIKIAKACFDFIEHRTNLDLMGWDDLDIFRH</sequence>
<dbReference type="SUPFAM" id="SSF53098">
    <property type="entry name" value="Ribonuclease H-like"/>
    <property type="match status" value="1"/>
</dbReference>
<dbReference type="PANTHER" id="PTHR47649">
    <property type="entry name" value="RIBONUCLEASE D"/>
    <property type="match status" value="1"/>
</dbReference>
<evidence type="ECO:0000259" key="1">
    <source>
        <dbReference type="SMART" id="SM00474"/>
    </source>
</evidence>
<dbReference type="InterPro" id="IPR002562">
    <property type="entry name" value="3'-5'_exonuclease_dom"/>
</dbReference>
<organism evidence="2">
    <name type="scientific">marine metagenome</name>
    <dbReference type="NCBI Taxonomy" id="408172"/>
    <lineage>
        <taxon>unclassified sequences</taxon>
        <taxon>metagenomes</taxon>
        <taxon>ecological metagenomes</taxon>
    </lineage>
</organism>
<dbReference type="InterPro" id="IPR012337">
    <property type="entry name" value="RNaseH-like_sf"/>
</dbReference>
<dbReference type="Pfam" id="PF01612">
    <property type="entry name" value="DNA_pol_A_exo1"/>
    <property type="match status" value="1"/>
</dbReference>
<dbReference type="GO" id="GO:0008408">
    <property type="term" value="F:3'-5' exonuclease activity"/>
    <property type="evidence" value="ECO:0007669"/>
    <property type="project" value="InterPro"/>
</dbReference>
<proteinExistence type="predicted"/>
<name>A0A381YLV8_9ZZZZ</name>
<feature type="non-terminal residue" evidence="2">
    <location>
        <position position="203"/>
    </location>
</feature>
<dbReference type="InterPro" id="IPR051086">
    <property type="entry name" value="RNase_D-like"/>
</dbReference>
<dbReference type="CDD" id="cd06142">
    <property type="entry name" value="RNaseD_exo"/>
    <property type="match status" value="1"/>
</dbReference>
<dbReference type="GO" id="GO:0003676">
    <property type="term" value="F:nucleic acid binding"/>
    <property type="evidence" value="ECO:0007669"/>
    <property type="project" value="InterPro"/>
</dbReference>
<dbReference type="AlphaFoldDB" id="A0A381YLV8"/>
<accession>A0A381YLV8</accession>
<dbReference type="PANTHER" id="PTHR47649:SF1">
    <property type="entry name" value="RIBONUCLEASE D"/>
    <property type="match status" value="1"/>
</dbReference>
<evidence type="ECO:0000313" key="2">
    <source>
        <dbReference type="EMBL" id="SVA78025.1"/>
    </source>
</evidence>
<dbReference type="EMBL" id="UINC01018549">
    <property type="protein sequence ID" value="SVA78025.1"/>
    <property type="molecule type" value="Genomic_DNA"/>
</dbReference>
<dbReference type="Gene3D" id="3.30.420.10">
    <property type="entry name" value="Ribonuclease H-like superfamily/Ribonuclease H"/>
    <property type="match status" value="1"/>
</dbReference>
<gene>
    <name evidence="2" type="ORF">METZ01_LOCUS130879</name>
</gene>